<feature type="domain" description="YdbS-like PH" evidence="2">
    <location>
        <begin position="76"/>
        <end position="152"/>
    </location>
</feature>
<dbReference type="HOGENOM" id="CLU_104197_3_2_9"/>
<evidence type="ECO:0000259" key="2">
    <source>
        <dbReference type="Pfam" id="PF03703"/>
    </source>
</evidence>
<reference evidence="3 4" key="1">
    <citation type="submission" date="2013-03" db="EMBL/GenBank/DDBJ databases">
        <title>The Genome Sequence of Enterococcus saccharolyticus ATCC_43076 (Illumina only assembly).</title>
        <authorList>
            <consortium name="The Broad Institute Genomics Platform"/>
            <consortium name="The Broad Institute Genome Sequencing Center for Infectious Disease"/>
            <person name="Earl A."/>
            <person name="Russ C."/>
            <person name="Gilmore M."/>
            <person name="Surin D."/>
            <person name="Walker B."/>
            <person name="Young S."/>
            <person name="Zeng Q."/>
            <person name="Gargeya S."/>
            <person name="Fitzgerald M."/>
            <person name="Haas B."/>
            <person name="Abouelleil A."/>
            <person name="Allen A.W."/>
            <person name="Alvarado L."/>
            <person name="Arachchi H.M."/>
            <person name="Berlin A.M."/>
            <person name="Chapman S.B."/>
            <person name="Gainer-Dewar J."/>
            <person name="Goldberg J."/>
            <person name="Griggs A."/>
            <person name="Gujja S."/>
            <person name="Hansen M."/>
            <person name="Howarth C."/>
            <person name="Imamovic A."/>
            <person name="Ireland A."/>
            <person name="Larimer J."/>
            <person name="McCowan C."/>
            <person name="Murphy C."/>
            <person name="Pearson M."/>
            <person name="Poon T.W."/>
            <person name="Priest M."/>
            <person name="Roberts A."/>
            <person name="Saif S."/>
            <person name="Shea T."/>
            <person name="Sisk P."/>
            <person name="Sykes S."/>
            <person name="Wortman J."/>
            <person name="Nusbaum C."/>
            <person name="Birren B."/>
        </authorList>
    </citation>
    <scope>NUCLEOTIDE SEQUENCE [LARGE SCALE GENOMIC DNA]</scope>
    <source>
        <strain evidence="3 4">ATCC 43076</strain>
    </source>
</reference>
<proteinExistence type="predicted"/>
<evidence type="ECO:0000256" key="1">
    <source>
        <dbReference type="SAM" id="Phobius"/>
    </source>
</evidence>
<feature type="transmembrane region" description="Helical" evidence="1">
    <location>
        <begin position="49"/>
        <end position="71"/>
    </location>
</feature>
<keyword evidence="4" id="KW-1185">Reference proteome</keyword>
<dbReference type="AlphaFoldDB" id="S0P3B2"/>
<comment type="caution">
    <text evidence="3">The sequence shown here is derived from an EMBL/GenBank/DDBJ whole genome shotgun (WGS) entry which is preliminary data.</text>
</comment>
<keyword evidence="1" id="KW-0472">Membrane</keyword>
<evidence type="ECO:0000313" key="4">
    <source>
        <dbReference type="Proteomes" id="UP000014136"/>
    </source>
</evidence>
<dbReference type="eggNOG" id="COG3402">
    <property type="taxonomic scope" value="Bacteria"/>
</dbReference>
<dbReference type="EMBL" id="AHYT01000013">
    <property type="protein sequence ID" value="EOT25597.1"/>
    <property type="molecule type" value="Genomic_DNA"/>
</dbReference>
<feature type="transmembrane region" description="Helical" evidence="1">
    <location>
        <begin position="21"/>
        <end position="43"/>
    </location>
</feature>
<dbReference type="InterPro" id="IPR005182">
    <property type="entry name" value="YdbS-like_PH"/>
</dbReference>
<accession>S0P3B2</accession>
<sequence>MDYPLLPKQLPARIKRVWRKTIVVTSGLLYLFVGLICAIVYLLDIWTSYWFVTIMSLVVLISISAIVRWALVSYRYTFHRYEMTSEDLAFQKGYFFRSTTIVPINRIQHINTEQGPFLRKEHLIEMRIHTAATTHRIAGLDSDEAKLLRNQIIEMVKAAKEDV</sequence>
<keyword evidence="1" id="KW-1133">Transmembrane helix</keyword>
<protein>
    <recommendedName>
        <fullName evidence="2">YdbS-like PH domain-containing protein</fullName>
    </recommendedName>
</protein>
<dbReference type="STRING" id="41997.RV16_GL001585"/>
<keyword evidence="1" id="KW-0812">Transmembrane</keyword>
<dbReference type="PATRIC" id="fig|1139996.3.peg.2434"/>
<dbReference type="PANTHER" id="PTHR34473">
    <property type="entry name" value="UPF0699 TRANSMEMBRANE PROTEIN YDBS"/>
    <property type="match status" value="1"/>
</dbReference>
<dbReference type="PANTHER" id="PTHR34473:SF2">
    <property type="entry name" value="UPF0699 TRANSMEMBRANE PROTEIN YDBT"/>
    <property type="match status" value="1"/>
</dbReference>
<name>S0P3B2_9ENTE</name>
<gene>
    <name evidence="3" type="ORF">OMQ_02484</name>
</gene>
<dbReference type="Proteomes" id="UP000014136">
    <property type="component" value="Unassembled WGS sequence"/>
</dbReference>
<dbReference type="Pfam" id="PF03703">
    <property type="entry name" value="bPH_2"/>
    <property type="match status" value="1"/>
</dbReference>
<evidence type="ECO:0000313" key="3">
    <source>
        <dbReference type="EMBL" id="EOT25597.1"/>
    </source>
</evidence>
<dbReference type="OrthoDB" id="1750577at2"/>
<organism evidence="3 4">
    <name type="scientific">Enterococcus saccharolyticus subsp. saccharolyticus ATCC 43076</name>
    <dbReference type="NCBI Taxonomy" id="1139996"/>
    <lineage>
        <taxon>Bacteria</taxon>
        <taxon>Bacillati</taxon>
        <taxon>Bacillota</taxon>
        <taxon>Bacilli</taxon>
        <taxon>Lactobacillales</taxon>
        <taxon>Enterococcaceae</taxon>
        <taxon>Enterococcus</taxon>
    </lineage>
</organism>
<dbReference type="RefSeq" id="WP_016176233.1">
    <property type="nucleotide sequence ID" value="NZ_KE136392.1"/>
</dbReference>